<gene>
    <name evidence="7" type="primary">crgA</name>
    <name evidence="9" type="ORF">ACH47X_09960</name>
</gene>
<comment type="function">
    <text evidence="7">Involved in cell division.</text>
</comment>
<name>A0ABW7XI79_9MICO</name>
<comment type="caution">
    <text evidence="9">The sequence shown here is derived from an EMBL/GenBank/DDBJ whole genome shotgun (WGS) entry which is preliminary data.</text>
</comment>
<evidence type="ECO:0000256" key="3">
    <source>
        <dbReference type="ARBA" id="ARBA00022692"/>
    </source>
</evidence>
<feature type="region of interest" description="Disordered" evidence="8">
    <location>
        <begin position="1"/>
        <end position="21"/>
    </location>
</feature>
<protein>
    <recommendedName>
        <fullName evidence="7">Cell division protein CrgA</fullName>
    </recommendedName>
</protein>
<feature type="transmembrane region" description="Helical" evidence="7">
    <location>
        <begin position="34"/>
        <end position="55"/>
    </location>
</feature>
<dbReference type="GO" id="GO:0051301">
    <property type="term" value="P:cell division"/>
    <property type="evidence" value="ECO:0007669"/>
    <property type="project" value="UniProtKB-KW"/>
</dbReference>
<evidence type="ECO:0000256" key="8">
    <source>
        <dbReference type="SAM" id="MobiDB-lite"/>
    </source>
</evidence>
<sequence>MPESKSRNKKKATPKAAKAEAKVALPGEAVNPRWLAPVMVGLMVLGLAWIVTYYLTSADLALPIPPIGQWNLAVGFGLIIVGFGLTTRWR</sequence>
<keyword evidence="6 7" id="KW-0131">Cell cycle</keyword>
<evidence type="ECO:0000256" key="7">
    <source>
        <dbReference type="HAMAP-Rule" id="MF_00631"/>
    </source>
</evidence>
<evidence type="ECO:0000256" key="1">
    <source>
        <dbReference type="ARBA" id="ARBA00022475"/>
    </source>
</evidence>
<keyword evidence="3 7" id="KW-0812">Transmembrane</keyword>
<dbReference type="Pfam" id="PF06781">
    <property type="entry name" value="CrgA"/>
    <property type="match status" value="1"/>
</dbReference>
<dbReference type="HAMAP" id="MF_00631">
    <property type="entry name" value="CrgA"/>
    <property type="match status" value="1"/>
</dbReference>
<dbReference type="EMBL" id="JBIRYI010000005">
    <property type="protein sequence ID" value="MFI2487224.1"/>
    <property type="molecule type" value="Genomic_DNA"/>
</dbReference>
<dbReference type="InterPro" id="IPR009619">
    <property type="entry name" value="CrgA"/>
</dbReference>
<keyword evidence="10" id="KW-1185">Reference proteome</keyword>
<reference evidence="9 10" key="1">
    <citation type="submission" date="2024-10" db="EMBL/GenBank/DDBJ databases">
        <title>The Natural Products Discovery Center: Release of the First 8490 Sequenced Strains for Exploring Actinobacteria Biosynthetic Diversity.</title>
        <authorList>
            <person name="Kalkreuter E."/>
            <person name="Kautsar S.A."/>
            <person name="Yang D."/>
            <person name="Bader C.D."/>
            <person name="Teijaro C.N."/>
            <person name="Fluegel L."/>
            <person name="Davis C.M."/>
            <person name="Simpson J.R."/>
            <person name="Lauterbach L."/>
            <person name="Steele A.D."/>
            <person name="Gui C."/>
            <person name="Meng S."/>
            <person name="Li G."/>
            <person name="Viehrig K."/>
            <person name="Ye F."/>
            <person name="Su P."/>
            <person name="Kiefer A.F."/>
            <person name="Nichols A."/>
            <person name="Cepeda A.J."/>
            <person name="Yan W."/>
            <person name="Fan B."/>
            <person name="Jiang Y."/>
            <person name="Adhikari A."/>
            <person name="Zheng C.-J."/>
            <person name="Schuster L."/>
            <person name="Cowan T.M."/>
            <person name="Smanski M.J."/>
            <person name="Chevrette M.G."/>
            <person name="De Carvalho L.P.S."/>
            <person name="Shen B."/>
        </authorList>
    </citation>
    <scope>NUCLEOTIDE SEQUENCE [LARGE SCALE GENOMIC DNA]</scope>
    <source>
        <strain evidence="9 10">NPDC019481</strain>
    </source>
</reference>
<feature type="transmembrane region" description="Helical" evidence="7">
    <location>
        <begin position="67"/>
        <end position="86"/>
    </location>
</feature>
<evidence type="ECO:0000256" key="5">
    <source>
        <dbReference type="ARBA" id="ARBA00023136"/>
    </source>
</evidence>
<keyword evidence="1 7" id="KW-1003">Cell membrane</keyword>
<comment type="similarity">
    <text evidence="7">Belongs to the CrgA family.</text>
</comment>
<dbReference type="RefSeq" id="WP_020017316.1">
    <property type="nucleotide sequence ID" value="NZ_JBIRYI010000005.1"/>
</dbReference>
<evidence type="ECO:0000313" key="9">
    <source>
        <dbReference type="EMBL" id="MFI2487224.1"/>
    </source>
</evidence>
<organism evidence="9 10">
    <name type="scientific">Promicromonospora kroppenstedtii</name>
    <dbReference type="NCBI Taxonomy" id="440482"/>
    <lineage>
        <taxon>Bacteria</taxon>
        <taxon>Bacillati</taxon>
        <taxon>Actinomycetota</taxon>
        <taxon>Actinomycetes</taxon>
        <taxon>Micrococcales</taxon>
        <taxon>Promicromonosporaceae</taxon>
        <taxon>Promicromonospora</taxon>
    </lineage>
</organism>
<evidence type="ECO:0000256" key="4">
    <source>
        <dbReference type="ARBA" id="ARBA00022989"/>
    </source>
</evidence>
<keyword evidence="2 7" id="KW-0132">Cell division</keyword>
<comment type="subcellular location">
    <subcellularLocation>
        <location evidence="7">Cell membrane</location>
        <topology evidence="7">Multi-pass membrane protein</topology>
    </subcellularLocation>
</comment>
<dbReference type="Proteomes" id="UP001611580">
    <property type="component" value="Unassembled WGS sequence"/>
</dbReference>
<evidence type="ECO:0000313" key="10">
    <source>
        <dbReference type="Proteomes" id="UP001611580"/>
    </source>
</evidence>
<proteinExistence type="inferred from homology"/>
<keyword evidence="5 7" id="KW-0472">Membrane</keyword>
<accession>A0ABW7XI79</accession>
<evidence type="ECO:0000256" key="6">
    <source>
        <dbReference type="ARBA" id="ARBA00023306"/>
    </source>
</evidence>
<evidence type="ECO:0000256" key="2">
    <source>
        <dbReference type="ARBA" id="ARBA00022618"/>
    </source>
</evidence>
<keyword evidence="4 7" id="KW-1133">Transmembrane helix</keyword>